<dbReference type="Gene3D" id="2.130.10.10">
    <property type="entry name" value="YVTN repeat-like/Quinoprotein amine dehydrogenase"/>
    <property type="match status" value="1"/>
</dbReference>
<dbReference type="AlphaFoldDB" id="A0A9P6ZIZ4"/>
<organism evidence="5 6">
    <name type="scientific">Suillus placidus</name>
    <dbReference type="NCBI Taxonomy" id="48579"/>
    <lineage>
        <taxon>Eukaryota</taxon>
        <taxon>Fungi</taxon>
        <taxon>Dikarya</taxon>
        <taxon>Basidiomycota</taxon>
        <taxon>Agaricomycotina</taxon>
        <taxon>Agaricomycetes</taxon>
        <taxon>Agaricomycetidae</taxon>
        <taxon>Boletales</taxon>
        <taxon>Suillineae</taxon>
        <taxon>Suillaceae</taxon>
        <taxon>Suillus</taxon>
    </lineage>
</organism>
<reference evidence="5" key="1">
    <citation type="journal article" date="2020" name="New Phytol.">
        <title>Comparative genomics reveals dynamic genome evolution in host specialist ectomycorrhizal fungi.</title>
        <authorList>
            <person name="Lofgren L.A."/>
            <person name="Nguyen N.H."/>
            <person name="Vilgalys R."/>
            <person name="Ruytinx J."/>
            <person name="Liao H.L."/>
            <person name="Branco S."/>
            <person name="Kuo A."/>
            <person name="LaButti K."/>
            <person name="Lipzen A."/>
            <person name="Andreopoulos W."/>
            <person name="Pangilinan J."/>
            <person name="Riley R."/>
            <person name="Hundley H."/>
            <person name="Na H."/>
            <person name="Barry K."/>
            <person name="Grigoriev I.V."/>
            <person name="Stajich J.E."/>
            <person name="Kennedy P.G."/>
        </authorList>
    </citation>
    <scope>NUCLEOTIDE SEQUENCE</scope>
    <source>
        <strain evidence="5">DOB743</strain>
    </source>
</reference>
<proteinExistence type="predicted"/>
<dbReference type="SUPFAM" id="SSF50978">
    <property type="entry name" value="WD40 repeat-like"/>
    <property type="match status" value="1"/>
</dbReference>
<keyword evidence="4" id="KW-0812">Transmembrane</keyword>
<accession>A0A9P6ZIZ4</accession>
<feature type="transmembrane region" description="Helical" evidence="4">
    <location>
        <begin position="110"/>
        <end position="130"/>
    </location>
</feature>
<keyword evidence="2" id="KW-0677">Repeat</keyword>
<dbReference type="PROSITE" id="PS50082">
    <property type="entry name" value="WD_REPEATS_2"/>
    <property type="match status" value="1"/>
</dbReference>
<evidence type="ECO:0000313" key="6">
    <source>
        <dbReference type="Proteomes" id="UP000714275"/>
    </source>
</evidence>
<evidence type="ECO:0000256" key="1">
    <source>
        <dbReference type="ARBA" id="ARBA00022574"/>
    </source>
</evidence>
<dbReference type="InterPro" id="IPR001680">
    <property type="entry name" value="WD40_rpt"/>
</dbReference>
<evidence type="ECO:0000313" key="5">
    <source>
        <dbReference type="EMBL" id="KAG1767295.1"/>
    </source>
</evidence>
<feature type="repeat" description="WD" evidence="3">
    <location>
        <begin position="4"/>
        <end position="45"/>
    </location>
</feature>
<sequence length="370" mass="41703">MLHVRIRRNHICDVQFDCTGKSAISGSDNREVHLWDIDRGQVKQVLPHGKELSAVQTIAYYSVQNGKHFIASTSSEPSDSFPTIKIWSTQRAKFSSSKERSGHQNVHSHFLHLGVLLLLGIIAVFTAITIQVYSLQATRPKTSLHLPNEIQTVTIFPLLISELYQAILIHHQEFPRYRHLYLDNVDIVQEEHDSDSTLIHCMIFPHDFRQPITKNVIKETENFITSRGEPKGASDQLPAASVGSSWALSLINNQTEAEHELCKDQSATMSTVGHSMVANEDNDVEVSTPSSLQIWLSNGSDWEPDVQDGHHHPVLRDHRLCVREGSEPSWVTRKILATYKARGRTKDGIKTVLLTTNLNHQKQLCNAHGE</sequence>
<evidence type="ECO:0000256" key="3">
    <source>
        <dbReference type="PROSITE-ProRule" id="PRU00221"/>
    </source>
</evidence>
<evidence type="ECO:0000256" key="2">
    <source>
        <dbReference type="ARBA" id="ARBA00022737"/>
    </source>
</evidence>
<name>A0A9P6ZIZ4_9AGAM</name>
<keyword evidence="6" id="KW-1185">Reference proteome</keyword>
<dbReference type="EMBL" id="JABBWD010000088">
    <property type="protein sequence ID" value="KAG1767295.1"/>
    <property type="molecule type" value="Genomic_DNA"/>
</dbReference>
<dbReference type="PROSITE" id="PS00678">
    <property type="entry name" value="WD_REPEATS_1"/>
    <property type="match status" value="1"/>
</dbReference>
<dbReference type="InterPro" id="IPR019775">
    <property type="entry name" value="WD40_repeat_CS"/>
</dbReference>
<comment type="caution">
    <text evidence="5">The sequence shown here is derived from an EMBL/GenBank/DDBJ whole genome shotgun (WGS) entry which is preliminary data.</text>
</comment>
<dbReference type="InterPro" id="IPR015943">
    <property type="entry name" value="WD40/YVTN_repeat-like_dom_sf"/>
</dbReference>
<keyword evidence="4" id="KW-1133">Transmembrane helix</keyword>
<dbReference type="OrthoDB" id="3237833at2759"/>
<keyword evidence="1 3" id="KW-0853">WD repeat</keyword>
<gene>
    <name evidence="5" type="ORF">EV702DRAFT_1050398</name>
</gene>
<protein>
    <submittedName>
        <fullName evidence="5">Uncharacterized protein</fullName>
    </submittedName>
</protein>
<dbReference type="Proteomes" id="UP000714275">
    <property type="component" value="Unassembled WGS sequence"/>
</dbReference>
<keyword evidence="4" id="KW-0472">Membrane</keyword>
<evidence type="ECO:0000256" key="4">
    <source>
        <dbReference type="SAM" id="Phobius"/>
    </source>
</evidence>
<dbReference type="InterPro" id="IPR036322">
    <property type="entry name" value="WD40_repeat_dom_sf"/>
</dbReference>